<feature type="chain" id="PRO_5035883153" description="Transmembrane protein" evidence="2">
    <location>
        <begin position="18"/>
        <end position="1337"/>
    </location>
</feature>
<accession>A0A8S1WGT1</accession>
<dbReference type="Proteomes" id="UP000683925">
    <property type="component" value="Unassembled WGS sequence"/>
</dbReference>
<evidence type="ECO:0000313" key="4">
    <source>
        <dbReference type="Proteomes" id="UP000683925"/>
    </source>
</evidence>
<feature type="signal peptide" evidence="2">
    <location>
        <begin position="1"/>
        <end position="17"/>
    </location>
</feature>
<keyword evidence="2" id="KW-0732">Signal</keyword>
<sequence length="1337" mass="155694">MWLTLLIMISEACDVRIDEINIYPTEGENYILPMDTLFSGKNLSYFCQNCPNNLILYNTFETIVSKDNYGFTTKSISSNKTHFAALTYEQTLNIYNNDLDLVSLLKLTDGWTFFNAIFTINNEVLLNCYNQNVLQFLFQKQNKLIFIQKLTSPTPLKTKMRSFIAQKKEALLYAQFYAEYSTLTLFIWEDSQYKNTSEWQHQITDFDISDKGFIYILVPNLGIYQAIIDKEFKFTVPTLHISPLQLLTITIGTSVSLNSQLDILIITSFDYGSAVQKYVAWEDSIYFFGNFILTYFDFSLYSTLQVQISQYFLIIQYDNYFTVNSAEIIYQSENRKSMFTFSRNRNDITQIYSYLDPATNRFYEFSNKLTISTLQNPQLKGIFDPNIQKGHFSISAFELELPFLNRFCRSQITFNLLPKNDTNIYLVYKQKLPKVIMQNSIVQYAVDSFSGPLQKVNANISNPKLGKFDDETFQLLDMQIDQEFDLVRLYYLTQLSLEGLILVGVQDLTLYIYVCQSNYTCMQVYNNMYNQKIHFVEISFQYISNFTVAINQGSVEVILIQANYSEQIFSQDIAFSELVICCQPFEQFLLTYKNVIYLAPDKRIIITSFNQDVTFSLDEEIVNQLFYDQIQKRLEFNPKSIITNQLNQASIFIINNRDNFIIIDITYNNSLVPLSIVFVNYEIYTLNLVNEQLVVTNLLDNDMLEFEVYKIYNVFKPEFQKQLPPLQILKGVPIYSDDAHLYVRSKENDMVVYSPALPYHSALYYKFKFTGNYFSCIDINYTSYVTFSNKYYLLHVVITEQFISSNVVNATYISELTQIFAVSSALNLESQYLFDDTIYIINPLTDIEVDSKNLTYQFEKAEHFRIDLDFLFNFQILKYDLQTDQQDSKQSSVTCQLNPYFQGQQTYSFQNSTIVLSANNEFYVQSNTSIIGVQSGVQTQYLYQFQKCLASATYQNYIYTICLSTQITFLIQFEIQEANITQLFGYVALPLSCQVIKKMVQFQNITFILGQNVISSKYEYIYIYNLFDLSNITVQNVSCKKGIEDFAVQYLYNQTQSQQAIAIFFICDNQLYYNLGYLDQINYTLYLDKDYENVILKDKKLLLLKQTAMLQIIPLALKYNEILLALTTTNATTFIFTMTFSKDLYVKNQLQLQTIVQTIPPYGNYTQQYFGLAMKGILLLLFAQQNERVFAVYNYTKIQSNISEPLMMMGGFNQSLPNPQGVGISIVSNKLGGQIVDLTNGQLNIYNFTSSNSLSCQSTQTAHNDQYYSLILYNSFSSDTIELVFQYKKEGPTYWIYILLAMVILSVLSFIYVYRQKMKDHRNFFEGEEELTDEFEL</sequence>
<keyword evidence="1" id="KW-0472">Membrane</keyword>
<evidence type="ECO:0000256" key="1">
    <source>
        <dbReference type="SAM" id="Phobius"/>
    </source>
</evidence>
<comment type="caution">
    <text evidence="3">The sequence shown here is derived from an EMBL/GenBank/DDBJ whole genome shotgun (WGS) entry which is preliminary data.</text>
</comment>
<evidence type="ECO:0008006" key="5">
    <source>
        <dbReference type="Google" id="ProtNLM"/>
    </source>
</evidence>
<keyword evidence="4" id="KW-1185">Reference proteome</keyword>
<feature type="transmembrane region" description="Helical" evidence="1">
    <location>
        <begin position="1294"/>
        <end position="1314"/>
    </location>
</feature>
<organism evidence="3 4">
    <name type="scientific">Paramecium octaurelia</name>
    <dbReference type="NCBI Taxonomy" id="43137"/>
    <lineage>
        <taxon>Eukaryota</taxon>
        <taxon>Sar</taxon>
        <taxon>Alveolata</taxon>
        <taxon>Ciliophora</taxon>
        <taxon>Intramacronucleata</taxon>
        <taxon>Oligohymenophorea</taxon>
        <taxon>Peniculida</taxon>
        <taxon>Parameciidae</taxon>
        <taxon>Paramecium</taxon>
    </lineage>
</organism>
<keyword evidence="1" id="KW-0812">Transmembrane</keyword>
<evidence type="ECO:0000313" key="3">
    <source>
        <dbReference type="EMBL" id="CAD8187810.1"/>
    </source>
</evidence>
<dbReference type="OMA" id="NATTFIF"/>
<proteinExistence type="predicted"/>
<gene>
    <name evidence="3" type="ORF">POCTA_138.1.T0910077</name>
</gene>
<name>A0A8S1WGT1_PAROT</name>
<keyword evidence="1" id="KW-1133">Transmembrane helix</keyword>
<dbReference type="OrthoDB" id="298022at2759"/>
<dbReference type="EMBL" id="CAJJDP010000090">
    <property type="protein sequence ID" value="CAD8187810.1"/>
    <property type="molecule type" value="Genomic_DNA"/>
</dbReference>
<evidence type="ECO:0000256" key="2">
    <source>
        <dbReference type="SAM" id="SignalP"/>
    </source>
</evidence>
<protein>
    <recommendedName>
        <fullName evidence="5">Transmembrane protein</fullName>
    </recommendedName>
</protein>
<reference evidence="3" key="1">
    <citation type="submission" date="2021-01" db="EMBL/GenBank/DDBJ databases">
        <authorList>
            <consortium name="Genoscope - CEA"/>
            <person name="William W."/>
        </authorList>
    </citation>
    <scope>NUCLEOTIDE SEQUENCE</scope>
</reference>